<dbReference type="Proteomes" id="UP001235030">
    <property type="component" value="Chromosome"/>
</dbReference>
<organism evidence="3 4">
    <name type="scientific">Terrisporobacter mayombei</name>
    <dbReference type="NCBI Taxonomy" id="1541"/>
    <lineage>
        <taxon>Bacteria</taxon>
        <taxon>Bacillati</taxon>
        <taxon>Bacillota</taxon>
        <taxon>Clostridia</taxon>
        <taxon>Peptostreptococcales</taxon>
        <taxon>Peptostreptococcaceae</taxon>
        <taxon>Terrisporobacter</taxon>
    </lineage>
</organism>
<sequence>MDEILLKEIYNEVKKGYKVALATITKTIGSTPGKMGATITVFQGGNVMGTVGGGMIEHKVINKCIECLKSGDDCNFEYTLNDSGNLGMQCGGTAYGYIKIFKPKPKLLIIGGGHIGLALFKIAKNLDFYTVVVDDREDFANTDRFENADEIYAGDIAKIVEDMDINDNTYVIIATRGYEGDLISLRSVINKNANYIGMIGSRKKWIKVKESLIEENVIKEKLDNVYAPVGINISSNDVDEIAFGIMAEILLVKNRGSLTHRRDK</sequence>
<evidence type="ECO:0000259" key="1">
    <source>
        <dbReference type="Pfam" id="PF02625"/>
    </source>
</evidence>
<feature type="domain" description="XdhC- CoxI" evidence="1">
    <location>
        <begin position="14"/>
        <end position="72"/>
    </location>
</feature>
<protein>
    <recommendedName>
        <fullName evidence="5">Xanthine dehydrogenase</fullName>
    </recommendedName>
</protein>
<dbReference type="SUPFAM" id="SSF51735">
    <property type="entry name" value="NAD(P)-binding Rossmann-fold domains"/>
    <property type="match status" value="1"/>
</dbReference>
<feature type="domain" description="XdhC Rossmann" evidence="2">
    <location>
        <begin position="107"/>
        <end position="249"/>
    </location>
</feature>
<dbReference type="Pfam" id="PF02625">
    <property type="entry name" value="XdhC_CoxI"/>
    <property type="match status" value="1"/>
</dbReference>
<evidence type="ECO:0008006" key="5">
    <source>
        <dbReference type="Google" id="ProtNLM"/>
    </source>
</evidence>
<reference evidence="3 4" key="1">
    <citation type="submission" date="2022-07" db="EMBL/GenBank/DDBJ databases">
        <title>Genome sequence of Terrisporobacter mayombei DSM6539.</title>
        <authorList>
            <person name="Boeer T."/>
            <person name="Bengelsdorf F.R."/>
            <person name="Daniel R."/>
            <person name="Poehlein A."/>
        </authorList>
    </citation>
    <scope>NUCLEOTIDE SEQUENCE [LARGE SCALE GENOMIC DNA]</scope>
    <source>
        <strain evidence="3 4">DSM 6539</strain>
    </source>
</reference>
<name>A0ABY9PZD0_9FIRM</name>
<dbReference type="PANTHER" id="PTHR30388">
    <property type="entry name" value="ALDEHYDE OXIDOREDUCTASE MOLYBDENUM COFACTOR ASSEMBLY PROTEIN"/>
    <property type="match status" value="1"/>
</dbReference>
<accession>A0ABY9PZD0</accession>
<dbReference type="EMBL" id="CP101637">
    <property type="protein sequence ID" value="WMT81080.1"/>
    <property type="molecule type" value="Genomic_DNA"/>
</dbReference>
<proteinExistence type="predicted"/>
<dbReference type="RefSeq" id="WP_228103267.1">
    <property type="nucleotide sequence ID" value="NZ_CP101637.1"/>
</dbReference>
<dbReference type="PANTHER" id="PTHR30388:SF6">
    <property type="entry name" value="XANTHINE DEHYDROGENASE SUBUNIT A-RELATED"/>
    <property type="match status" value="1"/>
</dbReference>
<dbReference type="InterPro" id="IPR052698">
    <property type="entry name" value="MoCofactor_Util/Proc"/>
</dbReference>
<evidence type="ECO:0000313" key="3">
    <source>
        <dbReference type="EMBL" id="WMT81080.1"/>
    </source>
</evidence>
<dbReference type="InterPro" id="IPR027051">
    <property type="entry name" value="XdhC_Rossmann_dom"/>
</dbReference>
<evidence type="ECO:0000259" key="2">
    <source>
        <dbReference type="Pfam" id="PF13478"/>
    </source>
</evidence>
<gene>
    <name evidence="3" type="ORF">TEMA_14120</name>
</gene>
<dbReference type="Pfam" id="PF13478">
    <property type="entry name" value="XdhC_C"/>
    <property type="match status" value="1"/>
</dbReference>
<dbReference type="InterPro" id="IPR003777">
    <property type="entry name" value="XdhC_CoxI"/>
</dbReference>
<evidence type="ECO:0000313" key="4">
    <source>
        <dbReference type="Proteomes" id="UP001235030"/>
    </source>
</evidence>
<keyword evidence="4" id="KW-1185">Reference proteome</keyword>
<dbReference type="InterPro" id="IPR036291">
    <property type="entry name" value="NAD(P)-bd_dom_sf"/>
</dbReference>
<dbReference type="Gene3D" id="3.40.50.720">
    <property type="entry name" value="NAD(P)-binding Rossmann-like Domain"/>
    <property type="match status" value="1"/>
</dbReference>